<feature type="compositionally biased region" description="Low complexity" evidence="3">
    <location>
        <begin position="19"/>
        <end position="31"/>
    </location>
</feature>
<keyword evidence="2" id="KW-0863">Zinc-finger</keyword>
<organism evidence="5 6">
    <name type="scientific">Cryptococcus floricola</name>
    <dbReference type="NCBI Taxonomy" id="2591691"/>
    <lineage>
        <taxon>Eukaryota</taxon>
        <taxon>Fungi</taxon>
        <taxon>Dikarya</taxon>
        <taxon>Basidiomycota</taxon>
        <taxon>Agaricomycotina</taxon>
        <taxon>Tremellomycetes</taxon>
        <taxon>Tremellales</taxon>
        <taxon>Cryptococcaceae</taxon>
        <taxon>Cryptococcus</taxon>
    </lineage>
</organism>
<evidence type="ECO:0000256" key="2">
    <source>
        <dbReference type="PROSITE-ProRule" id="PRU00047"/>
    </source>
</evidence>
<keyword evidence="6" id="KW-1185">Reference proteome</keyword>
<gene>
    <name evidence="5" type="ORF">B9479_008325</name>
</gene>
<feature type="region of interest" description="Disordered" evidence="3">
    <location>
        <begin position="331"/>
        <end position="350"/>
    </location>
</feature>
<reference evidence="5 6" key="1">
    <citation type="submission" date="2017-05" db="EMBL/GenBank/DDBJ databases">
        <title>The Genome Sequence of Tsuchiyaea wingfieldii DSM 27421.</title>
        <authorList>
            <person name="Cuomo C."/>
            <person name="Passer A."/>
            <person name="Billmyre B."/>
            <person name="Heitman J."/>
        </authorList>
    </citation>
    <scope>NUCLEOTIDE SEQUENCE [LARGE SCALE GENOMIC DNA]</scope>
    <source>
        <strain evidence="5 6">DSM 27421</strain>
    </source>
</reference>
<dbReference type="SUPFAM" id="SSF57756">
    <property type="entry name" value="Retrovirus zinc finger-like domains"/>
    <property type="match status" value="1"/>
</dbReference>
<dbReference type="EMBL" id="NIDF01000437">
    <property type="protein sequence ID" value="TYJ51120.1"/>
    <property type="molecule type" value="Genomic_DNA"/>
</dbReference>
<keyword evidence="2" id="KW-0479">Metal-binding</keyword>
<dbReference type="Proteomes" id="UP000322245">
    <property type="component" value="Unassembled WGS sequence"/>
</dbReference>
<dbReference type="AlphaFoldDB" id="A0A5D3AMB1"/>
<feature type="region of interest" description="Disordered" evidence="3">
    <location>
        <begin position="10"/>
        <end position="40"/>
    </location>
</feature>
<dbReference type="GO" id="GO:0008270">
    <property type="term" value="F:zinc ion binding"/>
    <property type="evidence" value="ECO:0007669"/>
    <property type="project" value="UniProtKB-KW"/>
</dbReference>
<keyword evidence="2" id="KW-0862">Zinc</keyword>
<proteinExistence type="predicted"/>
<evidence type="ECO:0000259" key="4">
    <source>
        <dbReference type="PROSITE" id="PS50158"/>
    </source>
</evidence>
<comment type="caution">
    <text evidence="5">The sequence shown here is derived from an EMBL/GenBank/DDBJ whole genome shotgun (WGS) entry which is preliminary data.</text>
</comment>
<dbReference type="InterPro" id="IPR036875">
    <property type="entry name" value="Znf_CCHC_sf"/>
</dbReference>
<evidence type="ECO:0000256" key="1">
    <source>
        <dbReference type="ARBA" id="ARBA00022664"/>
    </source>
</evidence>
<dbReference type="GO" id="GO:0006397">
    <property type="term" value="P:mRNA processing"/>
    <property type="evidence" value="ECO:0007669"/>
    <property type="project" value="UniProtKB-KW"/>
</dbReference>
<dbReference type="InterPro" id="IPR001878">
    <property type="entry name" value="Znf_CCHC"/>
</dbReference>
<name>A0A5D3AMB1_9TREE</name>
<evidence type="ECO:0000313" key="6">
    <source>
        <dbReference type="Proteomes" id="UP000322245"/>
    </source>
</evidence>
<dbReference type="GO" id="GO:0003676">
    <property type="term" value="F:nucleic acid binding"/>
    <property type="evidence" value="ECO:0007669"/>
    <property type="project" value="InterPro"/>
</dbReference>
<feature type="domain" description="CCHC-type" evidence="4">
    <location>
        <begin position="310"/>
        <end position="324"/>
    </location>
</feature>
<evidence type="ECO:0000313" key="5">
    <source>
        <dbReference type="EMBL" id="TYJ51120.1"/>
    </source>
</evidence>
<protein>
    <recommendedName>
        <fullName evidence="4">CCHC-type domain-containing protein</fullName>
    </recommendedName>
</protein>
<evidence type="ECO:0000256" key="3">
    <source>
        <dbReference type="SAM" id="MobiDB-lite"/>
    </source>
</evidence>
<accession>A0A5D3AMB1</accession>
<keyword evidence="1" id="KW-0507">mRNA processing</keyword>
<sequence>MQQQIVDLLAREKSPPSPAHTHAPASSYASSGHTPEQPRLFKRPDKIVCPTLTRFTKDPFVVIRHVYALEAYIANARPSIDPEFFSHWLIAQCNSSISSVGQWVSWAREEGSQYRTFAEWSEAWKEKILDRDWVRQVRLSLSHKRMEGTNPRAFDAFSALVLDHRHLLKDSTDPLTDLEVKRALLAGLSNLLVVHIEDILDSQGRLLVEIPLPDLLYIIQKSVEKTHVQNEAIIREVQANLRPPFRPAPPLAPRTPPRPAYRSVNAIMTSSSPRQPTDTDVRVWTDPTIRLPTGPEGTRARSFLIQRGLCFGCRQHGHMVQSCPASLPQVASLSPGFPQSSAPPSPSPLAPLQESVPLLLVNARLDADGPSYQSLVDSGAAVNVIDEKLVEELGLATRKM</sequence>
<dbReference type="PROSITE" id="PS50158">
    <property type="entry name" value="ZF_CCHC"/>
    <property type="match status" value="1"/>
</dbReference>
<feature type="non-terminal residue" evidence="5">
    <location>
        <position position="400"/>
    </location>
</feature>